<feature type="region of interest" description="Amidoligase domain" evidence="11">
    <location>
        <begin position="1"/>
        <end position="265"/>
    </location>
</feature>
<feature type="active site" evidence="11">
    <location>
        <position position="517"/>
    </location>
</feature>
<comment type="catalytic activity">
    <reaction evidence="11">
        <text>UTP + NH4(+) + ATP = CTP + ADP + phosphate + 2 H(+)</text>
        <dbReference type="Rhea" id="RHEA:16597"/>
        <dbReference type="ChEBI" id="CHEBI:15378"/>
        <dbReference type="ChEBI" id="CHEBI:28938"/>
        <dbReference type="ChEBI" id="CHEBI:30616"/>
        <dbReference type="ChEBI" id="CHEBI:37563"/>
        <dbReference type="ChEBI" id="CHEBI:43474"/>
        <dbReference type="ChEBI" id="CHEBI:46398"/>
        <dbReference type="ChEBI" id="CHEBI:456216"/>
    </reaction>
</comment>
<feature type="domain" description="Glutamine amidotransferase" evidence="12">
    <location>
        <begin position="303"/>
        <end position="534"/>
    </location>
</feature>
<feature type="active site" evidence="11">
    <location>
        <position position="515"/>
    </location>
</feature>
<dbReference type="Gene3D" id="3.40.50.880">
    <property type="match status" value="1"/>
</dbReference>
<dbReference type="CDD" id="cd03113">
    <property type="entry name" value="CTPS_N"/>
    <property type="match status" value="1"/>
</dbReference>
<evidence type="ECO:0000256" key="8">
    <source>
        <dbReference type="ARBA" id="ARBA00022962"/>
    </source>
</evidence>
<dbReference type="Pfam" id="PF00117">
    <property type="entry name" value="GATase"/>
    <property type="match status" value="1"/>
</dbReference>
<dbReference type="FunFam" id="3.40.50.300:FF:000009">
    <property type="entry name" value="CTP synthase"/>
    <property type="match status" value="1"/>
</dbReference>
<dbReference type="Pfam" id="PF06418">
    <property type="entry name" value="CTP_synth_N"/>
    <property type="match status" value="1"/>
</dbReference>
<evidence type="ECO:0000256" key="11">
    <source>
        <dbReference type="HAMAP-Rule" id="MF_01227"/>
    </source>
</evidence>
<feature type="binding site" evidence="11">
    <location>
        <begin position="186"/>
        <end position="191"/>
    </location>
    <ligand>
        <name>UTP</name>
        <dbReference type="ChEBI" id="CHEBI:46398"/>
    </ligand>
</feature>
<evidence type="ECO:0000256" key="5">
    <source>
        <dbReference type="ARBA" id="ARBA00022741"/>
    </source>
</evidence>
<evidence type="ECO:0000256" key="10">
    <source>
        <dbReference type="ARBA" id="ARBA00047781"/>
    </source>
</evidence>
<gene>
    <name evidence="11" type="primary">pyrG</name>
    <name evidence="14" type="ORF">ENV79_04935</name>
</gene>
<evidence type="ECO:0000256" key="9">
    <source>
        <dbReference type="ARBA" id="ARBA00022975"/>
    </source>
</evidence>
<dbReference type="GO" id="GO:0019856">
    <property type="term" value="P:pyrimidine nucleobase biosynthetic process"/>
    <property type="evidence" value="ECO:0007669"/>
    <property type="project" value="TreeGrafter"/>
</dbReference>
<dbReference type="GO" id="GO:0042802">
    <property type="term" value="F:identical protein binding"/>
    <property type="evidence" value="ECO:0007669"/>
    <property type="project" value="TreeGrafter"/>
</dbReference>
<feature type="domain" description="CTP synthase N-terminal" evidence="13">
    <location>
        <begin position="3"/>
        <end position="265"/>
    </location>
</feature>
<evidence type="ECO:0000256" key="6">
    <source>
        <dbReference type="ARBA" id="ARBA00022840"/>
    </source>
</evidence>
<reference evidence="14" key="1">
    <citation type="journal article" date="2020" name="mSystems">
        <title>Genome- and Community-Level Interaction Insights into Carbon Utilization and Element Cycling Functions of Hydrothermarchaeota in Hydrothermal Sediment.</title>
        <authorList>
            <person name="Zhou Z."/>
            <person name="Liu Y."/>
            <person name="Xu W."/>
            <person name="Pan J."/>
            <person name="Luo Z.H."/>
            <person name="Li M."/>
        </authorList>
    </citation>
    <scope>NUCLEOTIDE SEQUENCE [LARGE SCALE GENOMIC DNA]</scope>
    <source>
        <strain evidence="14">SpSt-791</strain>
    </source>
</reference>
<dbReference type="GO" id="GO:0046872">
    <property type="term" value="F:metal ion binding"/>
    <property type="evidence" value="ECO:0007669"/>
    <property type="project" value="UniProtKB-KW"/>
</dbReference>
<comment type="subunit">
    <text evidence="11">Homotetramer.</text>
</comment>
<comment type="caution">
    <text evidence="11">Lacks conserved residue(s) required for the propagation of feature annotation.</text>
</comment>
<keyword evidence="5 11" id="KW-0547">Nucleotide-binding</keyword>
<keyword evidence="9 11" id="KW-0665">Pyrimidine biosynthesis</keyword>
<dbReference type="FunFam" id="3.40.50.880:FF:000002">
    <property type="entry name" value="CTP synthase"/>
    <property type="match status" value="1"/>
</dbReference>
<dbReference type="InterPro" id="IPR033828">
    <property type="entry name" value="GATase1_CTP_Synthase"/>
</dbReference>
<comment type="caution">
    <text evidence="14">The sequence shown here is derived from an EMBL/GenBank/DDBJ whole genome shotgun (WGS) entry which is preliminary data.</text>
</comment>
<comment type="pathway">
    <text evidence="1 11">Pyrimidine metabolism; CTP biosynthesis via de novo pathway; CTP from UDP: step 2/2.</text>
</comment>
<name>A0A7V5Y0I4_UNCW3</name>
<dbReference type="PROSITE" id="PS51273">
    <property type="entry name" value="GATASE_TYPE_1"/>
    <property type="match status" value="1"/>
</dbReference>
<keyword evidence="4 11" id="KW-0479">Metal-binding</keyword>
<organism evidence="14">
    <name type="scientific">candidate division WOR-3 bacterium</name>
    <dbReference type="NCBI Taxonomy" id="2052148"/>
    <lineage>
        <taxon>Bacteria</taxon>
        <taxon>Bacteria division WOR-3</taxon>
    </lineage>
</organism>
<feature type="binding site" evidence="11">
    <location>
        <position position="222"/>
    </location>
    <ligand>
        <name>CTP</name>
        <dbReference type="ChEBI" id="CHEBI:37563"/>
        <note>allosteric inhibitor</note>
    </ligand>
</feature>
<evidence type="ECO:0000313" key="14">
    <source>
        <dbReference type="EMBL" id="HHR48964.1"/>
    </source>
</evidence>
<dbReference type="InterPro" id="IPR027417">
    <property type="entry name" value="P-loop_NTPase"/>
</dbReference>
<proteinExistence type="inferred from homology"/>
<dbReference type="GO" id="GO:0003883">
    <property type="term" value="F:CTP synthase activity"/>
    <property type="evidence" value="ECO:0007669"/>
    <property type="project" value="UniProtKB-UniRule"/>
</dbReference>
<dbReference type="EC" id="6.3.4.2" evidence="11"/>
<feature type="binding site" evidence="11">
    <location>
        <begin position="14"/>
        <end position="19"/>
    </location>
    <ligand>
        <name>ATP</name>
        <dbReference type="ChEBI" id="CHEBI:30616"/>
    </ligand>
</feature>
<evidence type="ECO:0000259" key="13">
    <source>
        <dbReference type="Pfam" id="PF06418"/>
    </source>
</evidence>
<comment type="similarity">
    <text evidence="2 11">Belongs to the CTP synthase family.</text>
</comment>
<feature type="binding site" evidence="11">
    <location>
        <position position="71"/>
    </location>
    <ligand>
        <name>ATP</name>
        <dbReference type="ChEBI" id="CHEBI:30616"/>
    </ligand>
</feature>
<dbReference type="EMBL" id="DTHS01000030">
    <property type="protein sequence ID" value="HHR48964.1"/>
    <property type="molecule type" value="Genomic_DNA"/>
</dbReference>
<dbReference type="InterPro" id="IPR004468">
    <property type="entry name" value="CTP_synthase"/>
</dbReference>
<feature type="binding site" evidence="11">
    <location>
        <position position="413"/>
    </location>
    <ligand>
        <name>L-glutamine</name>
        <dbReference type="ChEBI" id="CHEBI:58359"/>
    </ligand>
</feature>
<comment type="miscellaneous">
    <text evidence="11">CTPSs have evolved a hybrid strategy for distinguishing between UTP and CTP. The overlapping regions of the product feedback inhibitory and substrate sites recognize a common feature in both compounds, the triphosphate moiety. To differentiate isosteric substrate and product pyrimidine rings, an additional pocket far from the expected kinase/ligase catalytic site, specifically recognizes the cytosine and ribose portions of the product inhibitor.</text>
</comment>
<dbReference type="UniPathway" id="UPA00159">
    <property type="reaction ID" value="UER00277"/>
</dbReference>
<dbReference type="InterPro" id="IPR017456">
    <property type="entry name" value="CTP_synthase_N"/>
</dbReference>
<evidence type="ECO:0000256" key="4">
    <source>
        <dbReference type="ARBA" id="ARBA00022723"/>
    </source>
</evidence>
<dbReference type="InterPro" id="IPR017926">
    <property type="entry name" value="GATASE"/>
</dbReference>
<accession>A0A7V5Y0I4</accession>
<dbReference type="InterPro" id="IPR029062">
    <property type="entry name" value="Class_I_gatase-like"/>
</dbReference>
<feature type="binding site" evidence="11">
    <location>
        <position position="13"/>
    </location>
    <ligand>
        <name>CTP</name>
        <dbReference type="ChEBI" id="CHEBI:37563"/>
        <note>allosteric inhibitor</note>
    </ligand>
</feature>
<feature type="binding site" evidence="11">
    <location>
        <position position="71"/>
    </location>
    <ligand>
        <name>Mg(2+)</name>
        <dbReference type="ChEBI" id="CHEBI:18420"/>
    </ligand>
</feature>
<feature type="binding site" evidence="11">
    <location>
        <begin position="186"/>
        <end position="191"/>
    </location>
    <ligand>
        <name>CTP</name>
        <dbReference type="ChEBI" id="CHEBI:37563"/>
        <note>allosteric inhibitor</note>
    </ligand>
</feature>
<dbReference type="PANTHER" id="PTHR11550">
    <property type="entry name" value="CTP SYNTHASE"/>
    <property type="match status" value="1"/>
</dbReference>
<feature type="binding site" evidence="11">
    <location>
        <position position="13"/>
    </location>
    <ligand>
        <name>UTP</name>
        <dbReference type="ChEBI" id="CHEBI:46398"/>
    </ligand>
</feature>
<feature type="active site" description="Nucleophile; for glutamine hydrolysis" evidence="11">
    <location>
        <position position="389"/>
    </location>
</feature>
<comment type="catalytic activity">
    <reaction evidence="10 11">
        <text>UTP + L-glutamine + ATP + H2O = CTP + L-glutamate + ADP + phosphate + 2 H(+)</text>
        <dbReference type="Rhea" id="RHEA:26426"/>
        <dbReference type="ChEBI" id="CHEBI:15377"/>
        <dbReference type="ChEBI" id="CHEBI:15378"/>
        <dbReference type="ChEBI" id="CHEBI:29985"/>
        <dbReference type="ChEBI" id="CHEBI:30616"/>
        <dbReference type="ChEBI" id="CHEBI:37563"/>
        <dbReference type="ChEBI" id="CHEBI:43474"/>
        <dbReference type="ChEBI" id="CHEBI:46398"/>
        <dbReference type="ChEBI" id="CHEBI:58359"/>
        <dbReference type="ChEBI" id="CHEBI:456216"/>
        <dbReference type="EC" id="6.3.4.2"/>
    </reaction>
</comment>
<dbReference type="AlphaFoldDB" id="A0A7V5Y0I4"/>
<keyword evidence="7 11" id="KW-0460">Magnesium</keyword>
<dbReference type="PANTHER" id="PTHR11550:SF0">
    <property type="entry name" value="CTP SYNTHASE-RELATED"/>
    <property type="match status" value="1"/>
</dbReference>
<keyword evidence="3 11" id="KW-0436">Ligase</keyword>
<feature type="binding site" evidence="11">
    <location>
        <begin position="146"/>
        <end position="148"/>
    </location>
    <ligand>
        <name>CTP</name>
        <dbReference type="ChEBI" id="CHEBI:37563"/>
        <note>allosteric inhibitor</note>
    </ligand>
</feature>
<protein>
    <recommendedName>
        <fullName evidence="11">CTP synthase</fullName>
        <ecNumber evidence="11">6.3.4.2</ecNumber>
    </recommendedName>
    <alternativeName>
        <fullName evidence="11">Cytidine 5'-triphosphate synthase</fullName>
    </alternativeName>
    <alternativeName>
        <fullName evidence="11">Cytidine triphosphate synthetase</fullName>
        <shortName evidence="11">CTP synthetase</shortName>
        <shortName evidence="11">CTPS</shortName>
    </alternativeName>
    <alternativeName>
        <fullName evidence="11">UTP--ammonia ligase</fullName>
    </alternativeName>
</protein>
<dbReference type="GO" id="GO:0005524">
    <property type="term" value="F:ATP binding"/>
    <property type="evidence" value="ECO:0007669"/>
    <property type="project" value="UniProtKB-KW"/>
</dbReference>
<comment type="function">
    <text evidence="11">Catalyzes the ATP-dependent amination of UTP to CTP with either L-glutamine or ammonia as the source of nitrogen. Regulates intracellular CTP levels through interactions with the four ribonucleotide triphosphates.</text>
</comment>
<comment type="catalytic activity">
    <reaction evidence="11">
        <text>L-glutamine + H2O = L-glutamate + NH4(+)</text>
        <dbReference type="Rhea" id="RHEA:15889"/>
        <dbReference type="ChEBI" id="CHEBI:15377"/>
        <dbReference type="ChEBI" id="CHEBI:28938"/>
        <dbReference type="ChEBI" id="CHEBI:29985"/>
        <dbReference type="ChEBI" id="CHEBI:58359"/>
    </reaction>
</comment>
<dbReference type="CDD" id="cd01746">
    <property type="entry name" value="GATase1_CTP_Synthase"/>
    <property type="match status" value="1"/>
</dbReference>
<dbReference type="SUPFAM" id="SSF52540">
    <property type="entry name" value="P-loop containing nucleoside triphosphate hydrolases"/>
    <property type="match status" value="1"/>
</dbReference>
<dbReference type="SUPFAM" id="SSF52317">
    <property type="entry name" value="Class I glutamine amidotransferase-like"/>
    <property type="match status" value="1"/>
</dbReference>
<dbReference type="GO" id="GO:0044210">
    <property type="term" value="P:'de novo' CTP biosynthetic process"/>
    <property type="evidence" value="ECO:0007669"/>
    <property type="project" value="UniProtKB-UniRule"/>
</dbReference>
<evidence type="ECO:0000259" key="12">
    <source>
        <dbReference type="Pfam" id="PF00117"/>
    </source>
</evidence>
<feature type="binding site" evidence="11">
    <location>
        <position position="470"/>
    </location>
    <ligand>
        <name>L-glutamine</name>
        <dbReference type="ChEBI" id="CHEBI:58359"/>
    </ligand>
</feature>
<evidence type="ECO:0000256" key="1">
    <source>
        <dbReference type="ARBA" id="ARBA00005171"/>
    </source>
</evidence>
<feature type="binding site" evidence="11">
    <location>
        <position position="139"/>
    </location>
    <ligand>
        <name>Mg(2+)</name>
        <dbReference type="ChEBI" id="CHEBI:18420"/>
    </ligand>
</feature>
<sequence length="540" mass="61080">MAKYVIITGGVVSSLGKGIATASIGLLLKVRGFAVNPLKFDPYINVDPGTMNPYQHGEVFVTEDGAETDLDLGHYERFLDVNLSSDNNVTAGQVYLSVIEKEREGIFLGGTIQVVPHITNEIKERIRKIANDHDVILVEIGGTVGDIESLPFLEAVRQLRLEEGKENVLYIHLTLVPFIKSANEFKTKPTQHSVNELRRIGIQPDIILCRTERPLPKEAKEKIALFCNVTKEAVIEGIDTDNIYKIPLIFREQNLDWLICQFLSLQTKEINQKIWQNWLAFVNKLENPQGEITIGIVGKYTSLRDAYKSVIEAINHAGGYFSLLPKIKWIEATDLEEEVKKKGKGVLEEYFADVSGIIVPGGFGARGIEGKILACEYARKNNLPFLGLCVGLQCAVIEFARNVLLLKDAHSQEFDPHTKNPVIHLLASQREIKRKGGTMRLGAYPCLLKEGTIAYEAYQTKKVYERHRHRYEVNNQYLNLLEKNGMVISGLYEKEDLVEIIELKDHPFFVATQFHPEFKSRPLRPHPLFLKFVEACRQKS</sequence>
<evidence type="ECO:0000256" key="2">
    <source>
        <dbReference type="ARBA" id="ARBA00007533"/>
    </source>
</evidence>
<dbReference type="NCBIfam" id="TIGR00337">
    <property type="entry name" value="PyrG"/>
    <property type="match status" value="1"/>
</dbReference>
<dbReference type="Gene3D" id="3.40.50.300">
    <property type="entry name" value="P-loop containing nucleotide triphosphate hydrolases"/>
    <property type="match status" value="1"/>
</dbReference>
<dbReference type="NCBIfam" id="NF003792">
    <property type="entry name" value="PRK05380.1"/>
    <property type="match status" value="1"/>
</dbReference>
<dbReference type="GO" id="GO:0097268">
    <property type="term" value="C:cytoophidium"/>
    <property type="evidence" value="ECO:0007669"/>
    <property type="project" value="UniProtKB-ARBA"/>
</dbReference>
<comment type="activity regulation">
    <text evidence="11">Allosterically activated by GTP, when glutamine is the substrate; GTP has no effect on the reaction when ammonia is the substrate. The allosteric effector GTP functions by stabilizing the protein conformation that binds the tetrahedral intermediate(s) formed during glutamine hydrolysis. Inhibited by the product CTP, via allosteric rather than competitive inhibition.</text>
</comment>
<dbReference type="GO" id="GO:0005829">
    <property type="term" value="C:cytosol"/>
    <property type="evidence" value="ECO:0007669"/>
    <property type="project" value="TreeGrafter"/>
</dbReference>
<dbReference type="HAMAP" id="MF_01227">
    <property type="entry name" value="PyrG"/>
    <property type="match status" value="1"/>
</dbReference>
<keyword evidence="6 11" id="KW-0067">ATP-binding</keyword>
<evidence type="ECO:0000256" key="3">
    <source>
        <dbReference type="ARBA" id="ARBA00022598"/>
    </source>
</evidence>
<feature type="binding site" evidence="11">
    <location>
        <position position="222"/>
    </location>
    <ligand>
        <name>UTP</name>
        <dbReference type="ChEBI" id="CHEBI:46398"/>
    </ligand>
</feature>
<keyword evidence="8 11" id="KW-0315">Glutamine amidotransferase</keyword>
<feature type="binding site" evidence="11">
    <location>
        <position position="362"/>
    </location>
    <ligand>
        <name>L-glutamine</name>
        <dbReference type="ChEBI" id="CHEBI:58359"/>
    </ligand>
</feature>
<evidence type="ECO:0000256" key="7">
    <source>
        <dbReference type="ARBA" id="ARBA00022842"/>
    </source>
</evidence>
<feature type="binding site" evidence="11">
    <location>
        <position position="54"/>
    </location>
    <ligand>
        <name>L-glutamine</name>
        <dbReference type="ChEBI" id="CHEBI:58359"/>
    </ligand>
</feature>